<evidence type="ECO:0000313" key="3">
    <source>
        <dbReference type="Proteomes" id="UP000717696"/>
    </source>
</evidence>
<accession>A0A9P9D3X7</accession>
<dbReference type="EMBL" id="JAGMUU010000052">
    <property type="protein sequence ID" value="KAH7112243.1"/>
    <property type="molecule type" value="Genomic_DNA"/>
</dbReference>
<feature type="region of interest" description="Disordered" evidence="1">
    <location>
        <begin position="90"/>
        <end position="139"/>
    </location>
</feature>
<sequence>MPAPSAVRSAQNATVKIPVGVQGPEGYRLRIRGSCAPVKREPAGRIENLRDRQRSNDQVFAALVRPEHCEEVLTRLRGAQSVESVSEWLVGVNPSQPQSQPQPQPPAVPTKVGRNSRWHFSSQSQAGSTRSNSHPVAMS</sequence>
<dbReference type="AlphaFoldDB" id="A0A9P9D3X7"/>
<dbReference type="Proteomes" id="UP000717696">
    <property type="component" value="Unassembled WGS sequence"/>
</dbReference>
<reference evidence="2" key="1">
    <citation type="journal article" date="2021" name="Nat. Commun.">
        <title>Genetic determinants of endophytism in the Arabidopsis root mycobiome.</title>
        <authorList>
            <person name="Mesny F."/>
            <person name="Miyauchi S."/>
            <person name="Thiergart T."/>
            <person name="Pickel B."/>
            <person name="Atanasova L."/>
            <person name="Karlsson M."/>
            <person name="Huettel B."/>
            <person name="Barry K.W."/>
            <person name="Haridas S."/>
            <person name="Chen C."/>
            <person name="Bauer D."/>
            <person name="Andreopoulos W."/>
            <person name="Pangilinan J."/>
            <person name="LaButti K."/>
            <person name="Riley R."/>
            <person name="Lipzen A."/>
            <person name="Clum A."/>
            <person name="Drula E."/>
            <person name="Henrissat B."/>
            <person name="Kohler A."/>
            <person name="Grigoriev I.V."/>
            <person name="Martin F.M."/>
            <person name="Hacquard S."/>
        </authorList>
    </citation>
    <scope>NUCLEOTIDE SEQUENCE</scope>
    <source>
        <strain evidence="2">MPI-CAGE-AT-0021</strain>
    </source>
</reference>
<feature type="compositionally biased region" description="Polar residues" evidence="1">
    <location>
        <begin position="118"/>
        <end position="139"/>
    </location>
</feature>
<proteinExistence type="predicted"/>
<gene>
    <name evidence="2" type="ORF">B0J13DRAFT_269124</name>
</gene>
<evidence type="ECO:0000313" key="2">
    <source>
        <dbReference type="EMBL" id="KAH7112243.1"/>
    </source>
</evidence>
<name>A0A9P9D3X7_9HYPO</name>
<organism evidence="2 3">
    <name type="scientific">Dactylonectria estremocensis</name>
    <dbReference type="NCBI Taxonomy" id="1079267"/>
    <lineage>
        <taxon>Eukaryota</taxon>
        <taxon>Fungi</taxon>
        <taxon>Dikarya</taxon>
        <taxon>Ascomycota</taxon>
        <taxon>Pezizomycotina</taxon>
        <taxon>Sordariomycetes</taxon>
        <taxon>Hypocreomycetidae</taxon>
        <taxon>Hypocreales</taxon>
        <taxon>Nectriaceae</taxon>
        <taxon>Dactylonectria</taxon>
    </lineage>
</organism>
<comment type="caution">
    <text evidence="2">The sequence shown here is derived from an EMBL/GenBank/DDBJ whole genome shotgun (WGS) entry which is preliminary data.</text>
</comment>
<evidence type="ECO:0000256" key="1">
    <source>
        <dbReference type="SAM" id="MobiDB-lite"/>
    </source>
</evidence>
<protein>
    <submittedName>
        <fullName evidence="2">Uncharacterized protein</fullName>
    </submittedName>
</protein>
<keyword evidence="3" id="KW-1185">Reference proteome</keyword>